<evidence type="ECO:0000313" key="11">
    <source>
        <dbReference type="EMBL" id="SPT69427.1"/>
    </source>
</evidence>
<evidence type="ECO:0000256" key="6">
    <source>
        <dbReference type="ARBA" id="ARBA00023186"/>
    </source>
</evidence>
<dbReference type="PANTHER" id="PTHR38035">
    <property type="entry name" value="UPF0070 PROTEIN YFGM"/>
    <property type="match status" value="1"/>
</dbReference>
<dbReference type="AlphaFoldDB" id="A0A2X0WGC6"/>
<evidence type="ECO:0000256" key="4">
    <source>
        <dbReference type="ARBA" id="ARBA00022989"/>
    </source>
</evidence>
<gene>
    <name evidence="11" type="ORF">NCTC13093_00803</name>
</gene>
<keyword evidence="12" id="KW-1185">Reference proteome</keyword>
<keyword evidence="2" id="KW-1003">Cell membrane</keyword>
<dbReference type="OrthoDB" id="9789675at2"/>
<dbReference type="InterPro" id="IPR011990">
    <property type="entry name" value="TPR-like_helical_dom_sf"/>
</dbReference>
<dbReference type="RefSeq" id="WP_113743603.1">
    <property type="nucleotide sequence ID" value="NZ_UAPU01000007.1"/>
</dbReference>
<evidence type="ECO:0000256" key="7">
    <source>
        <dbReference type="ARBA" id="ARBA00024197"/>
    </source>
</evidence>
<evidence type="ECO:0000256" key="9">
    <source>
        <dbReference type="SAM" id="Phobius"/>
    </source>
</evidence>
<evidence type="ECO:0000259" key="10">
    <source>
        <dbReference type="Pfam" id="PF09976"/>
    </source>
</evidence>
<keyword evidence="5 9" id="KW-0472">Membrane</keyword>
<evidence type="ECO:0000256" key="1">
    <source>
        <dbReference type="ARBA" id="ARBA00004401"/>
    </source>
</evidence>
<sequence>MDVLTDDHEREEAVKKWWKEYWKPIVLGIVIALGGLLGFRQYQAYELEKSQEAAYGVYQLQNQLNKDGKASLDKATAFMNEHKDIYGALLSVDVAMVHINAKEYDKAAEALNFARDNGGDLVSPLVTLMQAKLFAQTQKYDEALKALSTIKNKAYAIEKEEVSGDIYMLMGDKDKAHDAYKKALDLSVERKVAIAPLLQMKFDNIIKHGDTPAYKLIGQDTPK</sequence>
<evidence type="ECO:0000256" key="2">
    <source>
        <dbReference type="ARBA" id="ARBA00022475"/>
    </source>
</evidence>
<comment type="subcellular location">
    <subcellularLocation>
        <location evidence="1">Cell membrane</location>
        <topology evidence="1">Single-pass type II membrane protein</topology>
    </subcellularLocation>
</comment>
<keyword evidence="3 9" id="KW-0812">Transmembrane</keyword>
<keyword evidence="6" id="KW-0143">Chaperone</keyword>
<dbReference type="Pfam" id="PF09976">
    <property type="entry name" value="TPR_21"/>
    <property type="match status" value="1"/>
</dbReference>
<dbReference type="SUPFAM" id="SSF48452">
    <property type="entry name" value="TPR-like"/>
    <property type="match status" value="1"/>
</dbReference>
<reference evidence="11 12" key="1">
    <citation type="submission" date="2018-06" db="EMBL/GenBank/DDBJ databases">
        <authorList>
            <consortium name="Pathogen Informatics"/>
            <person name="Doyle S."/>
        </authorList>
    </citation>
    <scope>NUCLEOTIDE SEQUENCE [LARGE SCALE GENOMIC DNA]</scope>
    <source>
        <strain evidence="11 12">NCTC13093</strain>
    </source>
</reference>
<name>A0A2X0WGC6_9GAMM</name>
<accession>A0A2X0WGC6</accession>
<evidence type="ECO:0000256" key="8">
    <source>
        <dbReference type="ARBA" id="ARBA00024235"/>
    </source>
</evidence>
<dbReference type="Gene3D" id="1.25.40.10">
    <property type="entry name" value="Tetratricopeptide repeat domain"/>
    <property type="match status" value="1"/>
</dbReference>
<dbReference type="GO" id="GO:0044877">
    <property type="term" value="F:protein-containing complex binding"/>
    <property type="evidence" value="ECO:0007669"/>
    <property type="project" value="InterPro"/>
</dbReference>
<evidence type="ECO:0000256" key="3">
    <source>
        <dbReference type="ARBA" id="ARBA00022692"/>
    </source>
</evidence>
<protein>
    <recommendedName>
        <fullName evidence="8">Ancillary SecYEG translocon subunit</fullName>
    </recommendedName>
</protein>
<dbReference type="Proteomes" id="UP000250086">
    <property type="component" value="Unassembled WGS sequence"/>
</dbReference>
<dbReference type="GO" id="GO:0005886">
    <property type="term" value="C:plasma membrane"/>
    <property type="evidence" value="ECO:0007669"/>
    <property type="project" value="UniProtKB-SubCell"/>
</dbReference>
<dbReference type="InterPro" id="IPR026039">
    <property type="entry name" value="YfgM"/>
</dbReference>
<evidence type="ECO:0000313" key="12">
    <source>
        <dbReference type="Proteomes" id="UP000250086"/>
    </source>
</evidence>
<dbReference type="EMBL" id="UAPV01000001">
    <property type="protein sequence ID" value="SPT69427.1"/>
    <property type="molecule type" value="Genomic_DNA"/>
</dbReference>
<dbReference type="InterPro" id="IPR018704">
    <property type="entry name" value="SecYEG/CpoB_TPR"/>
</dbReference>
<keyword evidence="4 9" id="KW-1133">Transmembrane helix</keyword>
<organism evidence="11 12">
    <name type="scientific">Anaerobiospirillum thomasii</name>
    <dbReference type="NCBI Taxonomy" id="179995"/>
    <lineage>
        <taxon>Bacteria</taxon>
        <taxon>Pseudomonadati</taxon>
        <taxon>Pseudomonadota</taxon>
        <taxon>Gammaproteobacteria</taxon>
        <taxon>Aeromonadales</taxon>
        <taxon>Succinivibrionaceae</taxon>
        <taxon>Anaerobiospirillum</taxon>
    </lineage>
</organism>
<feature type="transmembrane region" description="Helical" evidence="9">
    <location>
        <begin position="21"/>
        <end position="39"/>
    </location>
</feature>
<feature type="domain" description="Ancillary SecYEG translocon subunit/Cell division coordinator CpoB TPR" evidence="10">
    <location>
        <begin position="15"/>
        <end position="205"/>
    </location>
</feature>
<proteinExistence type="inferred from homology"/>
<dbReference type="PANTHER" id="PTHR38035:SF1">
    <property type="entry name" value="ANCILLARY SECYEG TRANSLOCON SUBUNIT"/>
    <property type="match status" value="1"/>
</dbReference>
<evidence type="ECO:0000256" key="5">
    <source>
        <dbReference type="ARBA" id="ARBA00023136"/>
    </source>
</evidence>
<comment type="similarity">
    <text evidence="7">Belongs to the YfgM family.</text>
</comment>